<accession>A0A928VR36</accession>
<dbReference type="GO" id="GO:0015483">
    <property type="term" value="F:long-chain fatty acid transporting porin activity"/>
    <property type="evidence" value="ECO:0007669"/>
    <property type="project" value="TreeGrafter"/>
</dbReference>
<evidence type="ECO:0000256" key="1">
    <source>
        <dbReference type="ARBA" id="ARBA00004571"/>
    </source>
</evidence>
<evidence type="ECO:0000256" key="8">
    <source>
        <dbReference type="SAM" id="SignalP"/>
    </source>
</evidence>
<comment type="caution">
    <text evidence="9">The sequence shown here is derived from an EMBL/GenBank/DDBJ whole genome shotgun (WGS) entry which is preliminary data.</text>
</comment>
<protein>
    <submittedName>
        <fullName evidence="9">Outer membrane protein transport protein</fullName>
    </submittedName>
</protein>
<dbReference type="Proteomes" id="UP000625316">
    <property type="component" value="Unassembled WGS sequence"/>
</dbReference>
<dbReference type="InterPro" id="IPR005017">
    <property type="entry name" value="OMPP1/FadL/TodX"/>
</dbReference>
<dbReference type="PANTHER" id="PTHR35093:SF3">
    <property type="entry name" value="LONG-CHAIN FATTY ACID TRANSPORT PROTEIN"/>
    <property type="match status" value="1"/>
</dbReference>
<evidence type="ECO:0000256" key="2">
    <source>
        <dbReference type="ARBA" id="ARBA00008163"/>
    </source>
</evidence>
<evidence type="ECO:0000256" key="3">
    <source>
        <dbReference type="ARBA" id="ARBA00022452"/>
    </source>
</evidence>
<feature type="signal peptide" evidence="8">
    <location>
        <begin position="1"/>
        <end position="23"/>
    </location>
</feature>
<dbReference type="AlphaFoldDB" id="A0A928VR36"/>
<dbReference type="Gene3D" id="2.40.160.60">
    <property type="entry name" value="Outer membrane protein transport protein (OMPP1/FadL/TodX)"/>
    <property type="match status" value="1"/>
</dbReference>
<comment type="similarity">
    <text evidence="2">Belongs to the OmpP1/FadL family.</text>
</comment>
<dbReference type="Pfam" id="PF03349">
    <property type="entry name" value="Toluene_X"/>
    <property type="match status" value="1"/>
</dbReference>
<name>A0A928VR36_9CYAN</name>
<dbReference type="EMBL" id="JADEXQ010000049">
    <property type="protein sequence ID" value="MBE9030997.1"/>
    <property type="molecule type" value="Genomic_DNA"/>
</dbReference>
<dbReference type="RefSeq" id="WP_264325829.1">
    <property type="nucleotide sequence ID" value="NZ_JADEXQ010000049.1"/>
</dbReference>
<keyword evidence="10" id="KW-1185">Reference proteome</keyword>
<sequence length="446" mass="47299">MLQSVKNASLVGLLVLCSISASAQTARASGYALFEQSVKGLGNAFAGSAATAEDASTIFYNPAGLTELSGFQVQNGAHFIIPVLRFTNSGSRFVTGSPIPGSEGGDAGAEALVPNLYASWDLSESIKAGIGINVPFGLQTKYDNDWVGRYQGINSKLLTINVNPSIAAKLSDQFSIGLGANLRYAKAELSNAVDLGLIGSQQLAGTPFAAGFAPGSADGLAEIEGEDWSLGVNIGALYKPNDGTKIGLAFRSGMRHTLKGSANFTVPDNAAILTRSGSFTDTEAEAVLRTPATVALSGSQKLTEKLTLLGDATWTNWSRFEELRIDFANPAQPAVVKAQNWKDTIRLSLGLNYAASDRLLLRAGFAFDPTPTRDEFRTVRIPDSDRTWYTIGATYKASDKFSLDVGYAYINVDRTSINESSAAGGTIVGDYRGSINILSAQARWQF</sequence>
<evidence type="ECO:0000256" key="5">
    <source>
        <dbReference type="ARBA" id="ARBA00022729"/>
    </source>
</evidence>
<reference evidence="9" key="1">
    <citation type="submission" date="2020-10" db="EMBL/GenBank/DDBJ databases">
        <authorList>
            <person name="Castelo-Branco R."/>
            <person name="Eusebio N."/>
            <person name="Adriana R."/>
            <person name="Vieira A."/>
            <person name="Brugerolle De Fraissinette N."/>
            <person name="Rezende De Castro R."/>
            <person name="Schneider M.P."/>
            <person name="Vasconcelos V."/>
            <person name="Leao P.N."/>
        </authorList>
    </citation>
    <scope>NUCLEOTIDE SEQUENCE</scope>
    <source>
        <strain evidence="9">LEGE 11480</strain>
    </source>
</reference>
<keyword evidence="3" id="KW-1134">Transmembrane beta strand</keyword>
<evidence type="ECO:0000256" key="4">
    <source>
        <dbReference type="ARBA" id="ARBA00022692"/>
    </source>
</evidence>
<evidence type="ECO:0000313" key="9">
    <source>
        <dbReference type="EMBL" id="MBE9030997.1"/>
    </source>
</evidence>
<organism evidence="9 10">
    <name type="scientific">Romeriopsis navalis LEGE 11480</name>
    <dbReference type="NCBI Taxonomy" id="2777977"/>
    <lineage>
        <taxon>Bacteria</taxon>
        <taxon>Bacillati</taxon>
        <taxon>Cyanobacteriota</taxon>
        <taxon>Cyanophyceae</taxon>
        <taxon>Leptolyngbyales</taxon>
        <taxon>Leptolyngbyaceae</taxon>
        <taxon>Romeriopsis</taxon>
        <taxon>Romeriopsis navalis</taxon>
    </lineage>
</organism>
<evidence type="ECO:0000313" key="10">
    <source>
        <dbReference type="Proteomes" id="UP000625316"/>
    </source>
</evidence>
<proteinExistence type="inferred from homology"/>
<evidence type="ECO:0000256" key="6">
    <source>
        <dbReference type="ARBA" id="ARBA00023136"/>
    </source>
</evidence>
<gene>
    <name evidence="9" type="ORF">IQ266_14780</name>
</gene>
<dbReference type="PANTHER" id="PTHR35093">
    <property type="entry name" value="OUTER MEMBRANE PROTEIN NMB0088-RELATED"/>
    <property type="match status" value="1"/>
</dbReference>
<keyword evidence="4" id="KW-0812">Transmembrane</keyword>
<dbReference type="GO" id="GO:0009279">
    <property type="term" value="C:cell outer membrane"/>
    <property type="evidence" value="ECO:0007669"/>
    <property type="project" value="UniProtKB-SubCell"/>
</dbReference>
<keyword evidence="6" id="KW-0472">Membrane</keyword>
<feature type="chain" id="PRO_5036862916" evidence="8">
    <location>
        <begin position="24"/>
        <end position="446"/>
    </location>
</feature>
<keyword evidence="7" id="KW-0998">Cell outer membrane</keyword>
<keyword evidence="5 8" id="KW-0732">Signal</keyword>
<comment type="subcellular location">
    <subcellularLocation>
        <location evidence="1">Cell outer membrane</location>
        <topology evidence="1">Multi-pass membrane protein</topology>
    </subcellularLocation>
</comment>
<dbReference type="SUPFAM" id="SSF56935">
    <property type="entry name" value="Porins"/>
    <property type="match status" value="1"/>
</dbReference>
<evidence type="ECO:0000256" key="7">
    <source>
        <dbReference type="ARBA" id="ARBA00023237"/>
    </source>
</evidence>